<dbReference type="Pfam" id="PF00561">
    <property type="entry name" value="Abhydrolase_1"/>
    <property type="match status" value="1"/>
</dbReference>
<comment type="caution">
    <text evidence="2">The sequence shown here is derived from an EMBL/GenBank/DDBJ whole genome shotgun (WGS) entry which is preliminary data.</text>
</comment>
<sequence length="277" mass="31651">MQEAIQEKYVHVHGLNTHYWEVGEGEPIIFIHGGGAGADGWGNWNHLMPQFAKEGYRVLALDMVGFGSTETPDPQNYEYSNDNRVKHVIAFIEALDLQQVHLVGNSMGGAASLGVAIQRPELVQKIVLLGSAGRHRPKEGEQSKALLTLQDYEYGWDQMYQIVRSLTNDRFEISDDLVNYRLKFTAKPEVMRAYQATMKWVKENGMYYEDEELRSIRHHIMLIHGKNDKVVPAADSWEILNLVDNASLYVLPNCGHWVMLEYPEQFTEATVRFLKTP</sequence>
<evidence type="ECO:0000313" key="2">
    <source>
        <dbReference type="EMBL" id="MUG70607.1"/>
    </source>
</evidence>
<dbReference type="Proteomes" id="UP000450917">
    <property type="component" value="Unassembled WGS sequence"/>
</dbReference>
<proteinExistence type="predicted"/>
<dbReference type="EMBL" id="WNZX01000005">
    <property type="protein sequence ID" value="MUG70607.1"/>
    <property type="molecule type" value="Genomic_DNA"/>
</dbReference>
<dbReference type="InterPro" id="IPR000639">
    <property type="entry name" value="Epox_hydrolase-like"/>
</dbReference>
<feature type="domain" description="AB hydrolase-1" evidence="1">
    <location>
        <begin position="27"/>
        <end position="261"/>
    </location>
</feature>
<dbReference type="AlphaFoldDB" id="A0A7X2Z995"/>
<dbReference type="PANTHER" id="PTHR43798:SF5">
    <property type="entry name" value="MONOACYLGLYCEROL LIPASE ABHD6"/>
    <property type="match status" value="1"/>
</dbReference>
<dbReference type="PRINTS" id="PR00412">
    <property type="entry name" value="EPOXHYDRLASE"/>
</dbReference>
<dbReference type="PRINTS" id="PR00111">
    <property type="entry name" value="ABHYDROLASE"/>
</dbReference>
<name>A0A7X2Z995_9BACL</name>
<dbReference type="GO" id="GO:0046464">
    <property type="term" value="P:acylglycerol catabolic process"/>
    <property type="evidence" value="ECO:0007669"/>
    <property type="project" value="TreeGrafter"/>
</dbReference>
<dbReference type="PANTHER" id="PTHR43798">
    <property type="entry name" value="MONOACYLGLYCEROL LIPASE"/>
    <property type="match status" value="1"/>
</dbReference>
<reference evidence="2 3" key="1">
    <citation type="submission" date="2019-11" db="EMBL/GenBank/DDBJ databases">
        <title>Draft genome sequences of five Paenibacillus species of dairy origin.</title>
        <authorList>
            <person name="Olajide A.M."/>
            <person name="Chen S."/>
            <person name="Lapointe G."/>
        </authorList>
    </citation>
    <scope>NUCLEOTIDE SEQUENCE [LARGE SCALE GENOMIC DNA]</scope>
    <source>
        <strain evidence="2 3">2CS3</strain>
    </source>
</reference>
<dbReference type="InterPro" id="IPR050266">
    <property type="entry name" value="AB_hydrolase_sf"/>
</dbReference>
<protein>
    <submittedName>
        <fullName evidence="2">Alpha/beta fold hydrolase</fullName>
    </submittedName>
</protein>
<organism evidence="2 3">
    <name type="scientific">Paenibacillus validus</name>
    <dbReference type="NCBI Taxonomy" id="44253"/>
    <lineage>
        <taxon>Bacteria</taxon>
        <taxon>Bacillati</taxon>
        <taxon>Bacillota</taxon>
        <taxon>Bacilli</taxon>
        <taxon>Bacillales</taxon>
        <taxon>Paenibacillaceae</taxon>
        <taxon>Paenibacillus</taxon>
    </lineage>
</organism>
<evidence type="ECO:0000313" key="3">
    <source>
        <dbReference type="Proteomes" id="UP000450917"/>
    </source>
</evidence>
<dbReference type="GO" id="GO:0016020">
    <property type="term" value="C:membrane"/>
    <property type="evidence" value="ECO:0007669"/>
    <property type="project" value="TreeGrafter"/>
</dbReference>
<dbReference type="SUPFAM" id="SSF53474">
    <property type="entry name" value="alpha/beta-Hydrolases"/>
    <property type="match status" value="1"/>
</dbReference>
<dbReference type="RefSeq" id="WP_155614400.1">
    <property type="nucleotide sequence ID" value="NZ_WNZX01000005.1"/>
</dbReference>
<dbReference type="InterPro" id="IPR029058">
    <property type="entry name" value="AB_hydrolase_fold"/>
</dbReference>
<evidence type="ECO:0000259" key="1">
    <source>
        <dbReference type="Pfam" id="PF00561"/>
    </source>
</evidence>
<accession>A0A7X2Z995</accession>
<gene>
    <name evidence="2" type="ORF">GNP93_07925</name>
</gene>
<keyword evidence="3" id="KW-1185">Reference proteome</keyword>
<dbReference type="Gene3D" id="3.40.50.1820">
    <property type="entry name" value="alpha/beta hydrolase"/>
    <property type="match status" value="1"/>
</dbReference>
<keyword evidence="2" id="KW-0378">Hydrolase</keyword>
<dbReference type="GO" id="GO:0047372">
    <property type="term" value="F:monoacylglycerol lipase activity"/>
    <property type="evidence" value="ECO:0007669"/>
    <property type="project" value="TreeGrafter"/>
</dbReference>
<dbReference type="InterPro" id="IPR000073">
    <property type="entry name" value="AB_hydrolase_1"/>
</dbReference>